<dbReference type="Gene3D" id="3.40.430.10">
    <property type="entry name" value="Dihydrofolate Reductase, subunit A"/>
    <property type="match status" value="1"/>
</dbReference>
<feature type="binding site" evidence="16">
    <location>
        <position position="201"/>
    </location>
    <ligand>
        <name>substrate</name>
    </ligand>
</feature>
<evidence type="ECO:0000256" key="7">
    <source>
        <dbReference type="ARBA" id="ARBA00022723"/>
    </source>
</evidence>
<evidence type="ECO:0000256" key="14">
    <source>
        <dbReference type="PIRNR" id="PIRNR006769"/>
    </source>
</evidence>
<dbReference type="InterPro" id="IPR016193">
    <property type="entry name" value="Cytidine_deaminase-like"/>
</dbReference>
<feature type="binding site" evidence="16">
    <location>
        <begin position="286"/>
        <end position="292"/>
    </location>
    <ligand>
        <name>NADP(+)</name>
        <dbReference type="ChEBI" id="CHEBI:58349"/>
    </ligand>
</feature>
<comment type="pathway">
    <text evidence="2 14">Cofactor biosynthesis; riboflavin biosynthesis; 5-amino-6-(D-ribitylamino)uracil from GTP: step 2/4.</text>
</comment>
<dbReference type="GO" id="GO:0009231">
    <property type="term" value="P:riboflavin biosynthetic process"/>
    <property type="evidence" value="ECO:0007669"/>
    <property type="project" value="UniProtKB-KW"/>
</dbReference>
<evidence type="ECO:0000256" key="6">
    <source>
        <dbReference type="ARBA" id="ARBA00022619"/>
    </source>
</evidence>
<dbReference type="GO" id="GO:0008835">
    <property type="term" value="F:diaminohydroxyphosphoribosylaminopyrimidine deaminase activity"/>
    <property type="evidence" value="ECO:0007669"/>
    <property type="project" value="UniProtKB-EC"/>
</dbReference>
<dbReference type="GO" id="GO:0008703">
    <property type="term" value="F:5-amino-6-(5-phosphoribosylamino)uracil reductase activity"/>
    <property type="evidence" value="ECO:0007669"/>
    <property type="project" value="UniProtKB-EC"/>
</dbReference>
<keyword evidence="14 19" id="KW-0378">Hydrolase</keyword>
<comment type="similarity">
    <text evidence="4 14">In the N-terminal section; belongs to the cytidine and deoxycytidylate deaminase family.</text>
</comment>
<dbReference type="PANTHER" id="PTHR38011">
    <property type="entry name" value="DIHYDROFOLATE REDUCTASE FAMILY PROTEIN (AFU_ORTHOLOGUE AFUA_8G06820)"/>
    <property type="match status" value="1"/>
</dbReference>
<keyword evidence="11" id="KW-0511">Multifunctional enzyme</keyword>
<dbReference type="CDD" id="cd01284">
    <property type="entry name" value="Riboflavin_deaminase-reductase"/>
    <property type="match status" value="1"/>
</dbReference>
<protein>
    <recommendedName>
        <fullName evidence="14">Riboflavin biosynthesis protein RibD</fullName>
    </recommendedName>
    <domain>
        <recommendedName>
            <fullName evidence="14">Diaminohydroxyphosphoribosylaminopyrimidine deaminase</fullName>
            <shortName evidence="14">DRAP deaminase</shortName>
            <ecNumber evidence="14">3.5.4.26</ecNumber>
        </recommendedName>
        <alternativeName>
            <fullName evidence="14">Riboflavin-specific deaminase</fullName>
        </alternativeName>
    </domain>
    <domain>
        <recommendedName>
            <fullName evidence="14">5-amino-6-(5-phosphoribosylamino)uracil reductase</fullName>
            <ecNumber evidence="14">1.1.1.193</ecNumber>
        </recommendedName>
        <alternativeName>
            <fullName evidence="14">HTP reductase</fullName>
        </alternativeName>
    </domain>
</protein>
<dbReference type="InterPro" id="IPR004794">
    <property type="entry name" value="Eubact_RibD"/>
</dbReference>
<feature type="binding site" evidence="16">
    <location>
        <position position="284"/>
    </location>
    <ligand>
        <name>substrate</name>
    </ligand>
</feature>
<keyword evidence="20" id="KW-1185">Reference proteome</keyword>
<dbReference type="GO" id="GO:0008270">
    <property type="term" value="F:zinc ion binding"/>
    <property type="evidence" value="ECO:0007669"/>
    <property type="project" value="InterPro"/>
</dbReference>
<reference evidence="19" key="1">
    <citation type="submission" date="2023-07" db="EMBL/GenBank/DDBJ databases">
        <title>Sequencing the genomes of 1000 actinobacteria strains.</title>
        <authorList>
            <person name="Klenk H.-P."/>
        </authorList>
    </citation>
    <scope>NUCLEOTIDE SEQUENCE</scope>
    <source>
        <strain evidence="19">DSM 45977</strain>
    </source>
</reference>
<gene>
    <name evidence="19" type="ORF">JOF55_003522</name>
</gene>
<evidence type="ECO:0000256" key="9">
    <source>
        <dbReference type="ARBA" id="ARBA00022857"/>
    </source>
</evidence>
<dbReference type="PROSITE" id="PS00903">
    <property type="entry name" value="CYT_DCMP_DEAMINASES_1"/>
    <property type="match status" value="1"/>
</dbReference>
<feature type="binding site" evidence="17">
    <location>
        <position position="101"/>
    </location>
    <ligand>
        <name>Zn(2+)</name>
        <dbReference type="ChEBI" id="CHEBI:29105"/>
        <note>catalytic</note>
    </ligand>
</feature>
<evidence type="ECO:0000256" key="13">
    <source>
        <dbReference type="ARBA" id="ARBA00049886"/>
    </source>
</evidence>
<dbReference type="Pfam" id="PF01872">
    <property type="entry name" value="RibD_C"/>
    <property type="match status" value="1"/>
</dbReference>
<comment type="similarity">
    <text evidence="5 14">In the C-terminal section; belongs to the HTP reductase family.</text>
</comment>
<dbReference type="InterPro" id="IPR050765">
    <property type="entry name" value="Riboflavin_Biosynth_HTPR"/>
</dbReference>
<evidence type="ECO:0000256" key="16">
    <source>
        <dbReference type="PIRSR" id="PIRSR006769-2"/>
    </source>
</evidence>
<evidence type="ECO:0000256" key="8">
    <source>
        <dbReference type="ARBA" id="ARBA00022833"/>
    </source>
</evidence>
<comment type="catalytic activity">
    <reaction evidence="12 14">
        <text>5-amino-6-(5-phospho-D-ribitylamino)uracil + NADP(+) = 5-amino-6-(5-phospho-D-ribosylamino)uracil + NADPH + H(+)</text>
        <dbReference type="Rhea" id="RHEA:17845"/>
        <dbReference type="ChEBI" id="CHEBI:15378"/>
        <dbReference type="ChEBI" id="CHEBI:57783"/>
        <dbReference type="ChEBI" id="CHEBI:58349"/>
        <dbReference type="ChEBI" id="CHEBI:58421"/>
        <dbReference type="ChEBI" id="CHEBI:58453"/>
        <dbReference type="EC" id="1.1.1.193"/>
    </reaction>
</comment>
<organism evidence="19 20">
    <name type="scientific">Haloactinomyces albus</name>
    <dbReference type="NCBI Taxonomy" id="1352928"/>
    <lineage>
        <taxon>Bacteria</taxon>
        <taxon>Bacillati</taxon>
        <taxon>Actinomycetota</taxon>
        <taxon>Actinomycetes</taxon>
        <taxon>Actinopolysporales</taxon>
        <taxon>Actinopolysporaceae</taxon>
        <taxon>Haloactinomyces</taxon>
    </lineage>
</organism>
<dbReference type="InterPro" id="IPR024072">
    <property type="entry name" value="DHFR-like_dom_sf"/>
</dbReference>
<keyword evidence="9 14" id="KW-0521">NADP</keyword>
<evidence type="ECO:0000256" key="11">
    <source>
        <dbReference type="ARBA" id="ARBA00023268"/>
    </source>
</evidence>
<keyword evidence="8 14" id="KW-0862">Zinc</keyword>
<dbReference type="PIRSF" id="PIRSF006769">
    <property type="entry name" value="RibD"/>
    <property type="match status" value="1"/>
</dbReference>
<name>A0AAE4CND4_9ACTN</name>
<dbReference type="InterPro" id="IPR002734">
    <property type="entry name" value="RibDG_C"/>
</dbReference>
<dbReference type="EC" id="3.5.4.26" evidence="14"/>
<comment type="pathway">
    <text evidence="3 14">Cofactor biosynthesis; riboflavin biosynthesis; 5-amino-6-(D-ribitylamino)uracil from GTP: step 3/4.</text>
</comment>
<accession>A0AAE4CND4</accession>
<feature type="domain" description="CMP/dCMP-type deaminase" evidence="18">
    <location>
        <begin position="17"/>
        <end position="139"/>
    </location>
</feature>
<evidence type="ECO:0000256" key="15">
    <source>
        <dbReference type="PIRSR" id="PIRSR006769-1"/>
    </source>
</evidence>
<dbReference type="Proteomes" id="UP001180845">
    <property type="component" value="Unassembled WGS sequence"/>
</dbReference>
<evidence type="ECO:0000259" key="18">
    <source>
        <dbReference type="PROSITE" id="PS51747"/>
    </source>
</evidence>
<feature type="binding site" evidence="16">
    <location>
        <position position="217"/>
    </location>
    <ligand>
        <name>NADP(+)</name>
        <dbReference type="ChEBI" id="CHEBI:58349"/>
    </ligand>
</feature>
<comment type="caution">
    <text evidence="19">The sequence shown here is derived from an EMBL/GenBank/DDBJ whole genome shotgun (WGS) entry which is preliminary data.</text>
</comment>
<dbReference type="EMBL" id="JAVDXW010000001">
    <property type="protein sequence ID" value="MDR7303341.1"/>
    <property type="molecule type" value="Genomic_DNA"/>
</dbReference>
<evidence type="ECO:0000256" key="10">
    <source>
        <dbReference type="ARBA" id="ARBA00023002"/>
    </source>
</evidence>
<dbReference type="Gene3D" id="3.40.140.10">
    <property type="entry name" value="Cytidine Deaminase, domain 2"/>
    <property type="match status" value="1"/>
</dbReference>
<dbReference type="NCBIfam" id="TIGR00326">
    <property type="entry name" value="eubact_ribD"/>
    <property type="match status" value="1"/>
</dbReference>
<dbReference type="SUPFAM" id="SSF53597">
    <property type="entry name" value="Dihydrofolate reductase-like"/>
    <property type="match status" value="1"/>
</dbReference>
<dbReference type="InterPro" id="IPR016192">
    <property type="entry name" value="APOBEC/CMP_deaminase_Zn-bd"/>
</dbReference>
<feature type="binding site" evidence="16">
    <location>
        <position position="185"/>
    </location>
    <ligand>
        <name>substrate</name>
    </ligand>
</feature>
<evidence type="ECO:0000256" key="2">
    <source>
        <dbReference type="ARBA" id="ARBA00004882"/>
    </source>
</evidence>
<feature type="binding site" evidence="16">
    <location>
        <position position="187"/>
    </location>
    <ligand>
        <name>NADP(+)</name>
        <dbReference type="ChEBI" id="CHEBI:58349"/>
    </ligand>
</feature>
<evidence type="ECO:0000256" key="3">
    <source>
        <dbReference type="ARBA" id="ARBA00004910"/>
    </source>
</evidence>
<comment type="cofactor">
    <cofactor evidence="14 17">
        <name>Zn(2+)</name>
        <dbReference type="ChEBI" id="CHEBI:29105"/>
    </cofactor>
    <text evidence="14 17">Binds 1 zinc ion.</text>
</comment>
<feature type="binding site" evidence="16">
    <location>
        <position position="171"/>
    </location>
    <ligand>
        <name>NADP(+)</name>
        <dbReference type="ChEBI" id="CHEBI:58349"/>
    </ligand>
</feature>
<keyword evidence="7 14" id="KW-0479">Metal-binding</keyword>
<evidence type="ECO:0000256" key="17">
    <source>
        <dbReference type="PIRSR" id="PIRSR006769-3"/>
    </source>
</evidence>
<dbReference type="EC" id="1.1.1.193" evidence="14"/>
<keyword evidence="6 14" id="KW-0686">Riboflavin biosynthesis</keyword>
<feature type="active site" description="Proton donor" evidence="15">
    <location>
        <position position="69"/>
    </location>
</feature>
<comment type="function">
    <text evidence="1 14">Converts 2,5-diamino-6-(ribosylamino)-4(3h)-pyrimidinone 5'-phosphate into 5-amino-6-(ribosylamino)-2,4(1h,3h)-pyrimidinedione 5'-phosphate.</text>
</comment>
<evidence type="ECO:0000256" key="4">
    <source>
        <dbReference type="ARBA" id="ARBA00005259"/>
    </source>
</evidence>
<dbReference type="AlphaFoldDB" id="A0AAE4CND4"/>
<sequence length="352" mass="36054">MSGDDSRADRFSAATEDPLDAAMRRAIAASEQVRGTTSPNPPVGCVILDADGRVVGTGATQPPGGPHAEVVALRAAGARAAGGTAVVTLEPCVHTGRTGPCADALRQAGVARVVHAVADPTARAAGGAAALRAAGIEVRDGLLAEEVSRGPLRAWLHFARTGRPHVTWKYAATLDGRSAAADGTSQWISSADSRAEVHRVRERMDAILVGTGTVAADDPHLTARDAGGELTRRRPLRVVVGDRDIAADARVLDSAAETIRVPGGPPSSVLDALADRGAVDVLLEGGPRLAGAFLEAGCIDRILAYIAPSLLGSGPAALGDAGVASLSQAWRLRIEETTMSGVDLRISAVPTW</sequence>
<feature type="binding site" evidence="17">
    <location>
        <position position="92"/>
    </location>
    <ligand>
        <name>Zn(2+)</name>
        <dbReference type="ChEBI" id="CHEBI:29105"/>
        <note>catalytic</note>
    </ligand>
</feature>
<dbReference type="Pfam" id="PF00383">
    <property type="entry name" value="dCMP_cyt_deam_1"/>
    <property type="match status" value="1"/>
</dbReference>
<evidence type="ECO:0000256" key="12">
    <source>
        <dbReference type="ARBA" id="ARBA00049861"/>
    </source>
</evidence>
<evidence type="ECO:0000256" key="5">
    <source>
        <dbReference type="ARBA" id="ARBA00007417"/>
    </source>
</evidence>
<evidence type="ECO:0000313" key="20">
    <source>
        <dbReference type="Proteomes" id="UP001180845"/>
    </source>
</evidence>
<feature type="binding site" evidence="16">
    <location>
        <position position="221"/>
    </location>
    <ligand>
        <name>NADP(+)</name>
        <dbReference type="ChEBI" id="CHEBI:58349"/>
    </ligand>
</feature>
<keyword evidence="10 14" id="KW-0560">Oxidoreductase</keyword>
<dbReference type="PANTHER" id="PTHR38011:SF7">
    <property type="entry name" value="2,5-DIAMINO-6-RIBOSYLAMINO-4(3H)-PYRIMIDINONE 5'-PHOSPHATE REDUCTASE"/>
    <property type="match status" value="1"/>
</dbReference>
<feature type="binding site" evidence="16">
    <location>
        <position position="213"/>
    </location>
    <ligand>
        <name>NADP(+)</name>
        <dbReference type="ChEBI" id="CHEBI:58349"/>
    </ligand>
</feature>
<dbReference type="PROSITE" id="PS51747">
    <property type="entry name" value="CYT_DCMP_DEAMINASES_2"/>
    <property type="match status" value="1"/>
</dbReference>
<feature type="binding site" evidence="17">
    <location>
        <position position="67"/>
    </location>
    <ligand>
        <name>Zn(2+)</name>
        <dbReference type="ChEBI" id="CHEBI:29105"/>
        <note>catalytic</note>
    </ligand>
</feature>
<evidence type="ECO:0000313" key="19">
    <source>
        <dbReference type="EMBL" id="MDR7303341.1"/>
    </source>
</evidence>
<dbReference type="InterPro" id="IPR002125">
    <property type="entry name" value="CMP_dCMP_dom"/>
</dbReference>
<dbReference type="SUPFAM" id="SSF53927">
    <property type="entry name" value="Cytidine deaminase-like"/>
    <property type="match status" value="1"/>
</dbReference>
<feature type="binding site" evidence="16">
    <location>
        <position position="224"/>
    </location>
    <ligand>
        <name>substrate</name>
    </ligand>
</feature>
<evidence type="ECO:0000256" key="1">
    <source>
        <dbReference type="ARBA" id="ARBA00002151"/>
    </source>
</evidence>
<comment type="catalytic activity">
    <reaction evidence="13 14">
        <text>2,5-diamino-6-hydroxy-4-(5-phosphoribosylamino)-pyrimidine + H2O + H(+) = 5-amino-6-(5-phospho-D-ribosylamino)uracil + NH4(+)</text>
        <dbReference type="Rhea" id="RHEA:21868"/>
        <dbReference type="ChEBI" id="CHEBI:15377"/>
        <dbReference type="ChEBI" id="CHEBI:15378"/>
        <dbReference type="ChEBI" id="CHEBI:28938"/>
        <dbReference type="ChEBI" id="CHEBI:58453"/>
        <dbReference type="ChEBI" id="CHEBI:58614"/>
        <dbReference type="EC" id="3.5.4.26"/>
    </reaction>
</comment>
<proteinExistence type="inferred from homology"/>